<sequence length="167" mass="18415">MLELALPGLRKSEHMSKWSALGMRAFGSSRPVESVSELRADATPLSPTTLSPSDSMPASPVDTPLRSQSTRRPGHLSLIRTVSCPILHYTHPHKRTSRSRSPPPAVPPLPTISATPTSPVAPESPHTKTRKVSLKKEKEVTPRLRTQPYAAPYFILGSWIIQERDRT</sequence>
<feature type="compositionally biased region" description="Pro residues" evidence="1">
    <location>
        <begin position="101"/>
        <end position="110"/>
    </location>
</feature>
<reference evidence="2" key="1">
    <citation type="submission" date="2023-03" db="EMBL/GenBank/DDBJ databases">
        <title>Massive genome expansion in bonnet fungi (Mycena s.s.) driven by repeated elements and novel gene families across ecological guilds.</title>
        <authorList>
            <consortium name="Lawrence Berkeley National Laboratory"/>
            <person name="Harder C.B."/>
            <person name="Miyauchi S."/>
            <person name="Viragh M."/>
            <person name="Kuo A."/>
            <person name="Thoen E."/>
            <person name="Andreopoulos B."/>
            <person name="Lu D."/>
            <person name="Skrede I."/>
            <person name="Drula E."/>
            <person name="Henrissat B."/>
            <person name="Morin E."/>
            <person name="Kohler A."/>
            <person name="Barry K."/>
            <person name="LaButti K."/>
            <person name="Morin E."/>
            <person name="Salamov A."/>
            <person name="Lipzen A."/>
            <person name="Mereny Z."/>
            <person name="Hegedus B."/>
            <person name="Baldrian P."/>
            <person name="Stursova M."/>
            <person name="Weitz H."/>
            <person name="Taylor A."/>
            <person name="Grigoriev I.V."/>
            <person name="Nagy L.G."/>
            <person name="Martin F."/>
            <person name="Kauserud H."/>
        </authorList>
    </citation>
    <scope>NUCLEOTIDE SEQUENCE</scope>
    <source>
        <strain evidence="2">CBHHK200</strain>
    </source>
</reference>
<keyword evidence="3" id="KW-1185">Reference proteome</keyword>
<evidence type="ECO:0000313" key="2">
    <source>
        <dbReference type="EMBL" id="KAJ7047924.1"/>
    </source>
</evidence>
<accession>A0AAD6TK81</accession>
<gene>
    <name evidence="2" type="ORF">C8F04DRAFT_1286778</name>
</gene>
<evidence type="ECO:0000256" key="1">
    <source>
        <dbReference type="SAM" id="MobiDB-lite"/>
    </source>
</evidence>
<feature type="region of interest" description="Disordered" evidence="1">
    <location>
        <begin position="89"/>
        <end position="140"/>
    </location>
</feature>
<dbReference type="Proteomes" id="UP001218188">
    <property type="component" value="Unassembled WGS sequence"/>
</dbReference>
<dbReference type="AlphaFoldDB" id="A0AAD6TK81"/>
<dbReference type="EMBL" id="JARJCM010000001">
    <property type="protein sequence ID" value="KAJ7047924.1"/>
    <property type="molecule type" value="Genomic_DNA"/>
</dbReference>
<feature type="region of interest" description="Disordered" evidence="1">
    <location>
        <begin position="29"/>
        <end position="74"/>
    </location>
</feature>
<feature type="compositionally biased region" description="Low complexity" evidence="1">
    <location>
        <begin position="43"/>
        <end position="53"/>
    </location>
</feature>
<proteinExistence type="predicted"/>
<name>A0AAD6TK81_9AGAR</name>
<protein>
    <submittedName>
        <fullName evidence="2">Uncharacterized protein</fullName>
    </submittedName>
</protein>
<comment type="caution">
    <text evidence="2">The sequence shown here is derived from an EMBL/GenBank/DDBJ whole genome shotgun (WGS) entry which is preliminary data.</text>
</comment>
<organism evidence="2 3">
    <name type="scientific">Mycena alexandri</name>
    <dbReference type="NCBI Taxonomy" id="1745969"/>
    <lineage>
        <taxon>Eukaryota</taxon>
        <taxon>Fungi</taxon>
        <taxon>Dikarya</taxon>
        <taxon>Basidiomycota</taxon>
        <taxon>Agaricomycotina</taxon>
        <taxon>Agaricomycetes</taxon>
        <taxon>Agaricomycetidae</taxon>
        <taxon>Agaricales</taxon>
        <taxon>Marasmiineae</taxon>
        <taxon>Mycenaceae</taxon>
        <taxon>Mycena</taxon>
    </lineage>
</organism>
<evidence type="ECO:0000313" key="3">
    <source>
        <dbReference type="Proteomes" id="UP001218188"/>
    </source>
</evidence>